<feature type="non-terminal residue" evidence="1">
    <location>
        <position position="263"/>
    </location>
</feature>
<reference evidence="1 2" key="1">
    <citation type="submission" date="2014-04" db="EMBL/GenBank/DDBJ databases">
        <authorList>
            <consortium name="DOE Joint Genome Institute"/>
            <person name="Kuo A."/>
            <person name="Kohler A."/>
            <person name="Jargeat P."/>
            <person name="Nagy L.G."/>
            <person name="Floudas D."/>
            <person name="Copeland A."/>
            <person name="Barry K.W."/>
            <person name="Cichocki N."/>
            <person name="Veneault-Fourrey C."/>
            <person name="LaButti K."/>
            <person name="Lindquist E.A."/>
            <person name="Lipzen A."/>
            <person name="Lundell T."/>
            <person name="Morin E."/>
            <person name="Murat C."/>
            <person name="Sun H."/>
            <person name="Tunlid A."/>
            <person name="Henrissat B."/>
            <person name="Grigoriev I.V."/>
            <person name="Hibbett D.S."/>
            <person name="Martin F."/>
            <person name="Nordberg H.P."/>
            <person name="Cantor M.N."/>
            <person name="Hua S.X."/>
        </authorList>
    </citation>
    <scope>NUCLEOTIDE SEQUENCE [LARGE SCALE GENOMIC DNA]</scope>
    <source>
        <strain evidence="1 2">Ve08.2h10</strain>
    </source>
</reference>
<name>A0A0D0C3H4_9AGAM</name>
<dbReference type="Proteomes" id="UP000054538">
    <property type="component" value="Unassembled WGS sequence"/>
</dbReference>
<dbReference type="InParanoid" id="A0A0D0C3H4"/>
<evidence type="ECO:0000313" key="1">
    <source>
        <dbReference type="EMBL" id="KIK77727.1"/>
    </source>
</evidence>
<accession>A0A0D0C3H4</accession>
<keyword evidence="2" id="KW-1185">Reference proteome</keyword>
<evidence type="ECO:0000313" key="2">
    <source>
        <dbReference type="Proteomes" id="UP000054538"/>
    </source>
</evidence>
<sequence>MADPSNKVCPNFTLDCYQPMHDALMAHAENAQQVLENMVQMWTMEHNQQVATWNEQQHIEAMLAEEANGVRLLQEREDNEAEKERAEAEKRKPKMNDFNDKVEVRDVIIPCPFQYTVLKLKNFEFVELWYFSPEGCRDAVKTSTSTMEDTFSISKVDDCDIPISDCFCAKNSFLVHVKYMGWLKKHINALAEFFWHLENHLICNRRHGDTVMLLYAHCVCWSWHNNLKHGTAFNISKVNNTLMNAFNKEVVDLRRDEVLHKAS</sequence>
<proteinExistence type="predicted"/>
<reference evidence="2" key="2">
    <citation type="submission" date="2015-01" db="EMBL/GenBank/DDBJ databases">
        <title>Evolutionary Origins and Diversification of the Mycorrhizal Mutualists.</title>
        <authorList>
            <consortium name="DOE Joint Genome Institute"/>
            <consortium name="Mycorrhizal Genomics Consortium"/>
            <person name="Kohler A."/>
            <person name="Kuo A."/>
            <person name="Nagy L.G."/>
            <person name="Floudas D."/>
            <person name="Copeland A."/>
            <person name="Barry K.W."/>
            <person name="Cichocki N."/>
            <person name="Veneault-Fourrey C."/>
            <person name="LaButti K."/>
            <person name="Lindquist E.A."/>
            <person name="Lipzen A."/>
            <person name="Lundell T."/>
            <person name="Morin E."/>
            <person name="Murat C."/>
            <person name="Riley R."/>
            <person name="Ohm R."/>
            <person name="Sun H."/>
            <person name="Tunlid A."/>
            <person name="Henrissat B."/>
            <person name="Grigoriev I.V."/>
            <person name="Hibbett D.S."/>
            <person name="Martin F."/>
        </authorList>
    </citation>
    <scope>NUCLEOTIDE SEQUENCE [LARGE SCALE GENOMIC DNA]</scope>
    <source>
        <strain evidence="2">Ve08.2h10</strain>
    </source>
</reference>
<organism evidence="1 2">
    <name type="scientific">Paxillus rubicundulus Ve08.2h10</name>
    <dbReference type="NCBI Taxonomy" id="930991"/>
    <lineage>
        <taxon>Eukaryota</taxon>
        <taxon>Fungi</taxon>
        <taxon>Dikarya</taxon>
        <taxon>Basidiomycota</taxon>
        <taxon>Agaricomycotina</taxon>
        <taxon>Agaricomycetes</taxon>
        <taxon>Agaricomycetidae</taxon>
        <taxon>Boletales</taxon>
        <taxon>Paxilineae</taxon>
        <taxon>Paxillaceae</taxon>
        <taxon>Paxillus</taxon>
    </lineage>
</organism>
<protein>
    <submittedName>
        <fullName evidence="1">Uncharacterized protein</fullName>
    </submittedName>
</protein>
<dbReference type="AlphaFoldDB" id="A0A0D0C3H4"/>
<dbReference type="OrthoDB" id="2688210at2759"/>
<dbReference type="EMBL" id="KN826857">
    <property type="protein sequence ID" value="KIK77727.1"/>
    <property type="molecule type" value="Genomic_DNA"/>
</dbReference>
<dbReference type="HOGENOM" id="CLU_052398_1_0_1"/>
<gene>
    <name evidence="1" type="ORF">PAXRUDRAFT_100519</name>
</gene>